<dbReference type="Gene3D" id="2.60.40.1120">
    <property type="entry name" value="Carboxypeptidase-like, regulatory domain"/>
    <property type="match status" value="3"/>
</dbReference>
<evidence type="ECO:0000256" key="3">
    <source>
        <dbReference type="ARBA" id="ARBA00012595"/>
    </source>
</evidence>
<dbReference type="EC" id="3.2.1.1" evidence="3"/>
<dbReference type="PANTHER" id="PTHR36108">
    <property type="entry name" value="COLOSSIN-B-RELATED"/>
    <property type="match status" value="1"/>
</dbReference>
<comment type="catalytic activity">
    <reaction evidence="1">
        <text>Endohydrolysis of (1-&gt;4)-alpha-D-glucosidic linkages in polysaccharides containing three or more (1-&gt;4)-alpha-linked D-glucose units.</text>
        <dbReference type="EC" id="3.2.1.1"/>
    </reaction>
</comment>
<accession>A0ABV8LFE5</accession>
<evidence type="ECO:0000256" key="2">
    <source>
        <dbReference type="ARBA" id="ARBA00007257"/>
    </source>
</evidence>
<evidence type="ECO:0000256" key="1">
    <source>
        <dbReference type="ARBA" id="ARBA00000548"/>
    </source>
</evidence>
<dbReference type="SUPFAM" id="SSF49452">
    <property type="entry name" value="Starch-binding domain-like"/>
    <property type="match status" value="4"/>
</dbReference>
<dbReference type="RefSeq" id="WP_253759403.1">
    <property type="nucleotide sequence ID" value="NZ_JAMZDZ010000001.1"/>
</dbReference>
<dbReference type="PANTHER" id="PTHR36108:SF13">
    <property type="entry name" value="COLOSSIN-B-RELATED"/>
    <property type="match status" value="1"/>
</dbReference>
<sequence>MPPAAHAATPGTIAGTFSANGAPLEGVWVNAYSDETDTYGDASTDASGHYSMTGLQPGRYTVLFQSPGRPAQYAYGKVSSDVADLITVTSGATTTVDDSALPAGTISGVLTDSHGSPVPNAQVSASSPSGGYGFGMTQYDGSYAIAVLPGTYTVSFRIGSVEQFAHGKSYQDADVFEVNANATTTVNETLQPVGSITGHVTRSDGTPAVDVEVTALQATGNSAGYAMTDDSGNYRLDYLIPGSYRVQFTLQSGAAQLAHDQRSEATAASFTVTGGGVVTVDESLLPTGSIAGRLTNQAGAGIADVYVSLSSTMTNEYLSTQTDGSGNYAIDEVFAGSGYKVHFYSPDQHIDQWATGKRTVETATAFTVTGGNTTTVNDKKPASGSVKITAKDSITGAAISSFNAYLGESGAINGSSTNGSLIFSDVAAGAWDLSVSATGYVFQTVPVTVTAGQQTAVTVTMRPTAKIKVKVVDRATGAGLKDFVVLALSPKDFAMPEGIDGRTAADGTKTVEVNNGGPYHLFVFPKTGSGYGAQWVGPNGGTGSELLASTFSATNGQTITPPTILMDKAGTITGKVTSETGNPIKYGGVTMAPQAYHSGGGFGQVDVAADGTYTIDFLGPYTWPLLFTAQDHAFQWSDGTGYRYGAPAALPRRTTSQTVTGPTSVTSVLPRRAPVANGVPVQSGQTTTFNYTMKAGVVVKVFGVADDFVDAYNVTTGDFQASGWIQDPAQGASLRMLPGTTVKFQRTRDWKWCGGATFATAKAYRVTTSPTQTFTCVVS</sequence>
<evidence type="ECO:0000313" key="7">
    <source>
        <dbReference type="EMBL" id="MFC4129445.1"/>
    </source>
</evidence>
<evidence type="ECO:0000256" key="6">
    <source>
        <dbReference type="ARBA" id="ARBA00030238"/>
    </source>
</evidence>
<dbReference type="InterPro" id="IPR013783">
    <property type="entry name" value="Ig-like_fold"/>
</dbReference>
<evidence type="ECO:0000313" key="8">
    <source>
        <dbReference type="Proteomes" id="UP001595816"/>
    </source>
</evidence>
<proteinExistence type="inferred from homology"/>
<organism evidence="7 8">
    <name type="scientific">Hamadaea flava</name>
    <dbReference type="NCBI Taxonomy" id="1742688"/>
    <lineage>
        <taxon>Bacteria</taxon>
        <taxon>Bacillati</taxon>
        <taxon>Actinomycetota</taxon>
        <taxon>Actinomycetes</taxon>
        <taxon>Micromonosporales</taxon>
        <taxon>Micromonosporaceae</taxon>
        <taxon>Hamadaea</taxon>
    </lineage>
</organism>
<dbReference type="Gene3D" id="2.60.40.10">
    <property type="entry name" value="Immunoglobulins"/>
    <property type="match status" value="2"/>
</dbReference>
<dbReference type="SUPFAM" id="SSF49478">
    <property type="entry name" value="Cna protein B-type domain"/>
    <property type="match status" value="1"/>
</dbReference>
<dbReference type="Proteomes" id="UP001595816">
    <property type="component" value="Unassembled WGS sequence"/>
</dbReference>
<dbReference type="EMBL" id="JBHSAY010000003">
    <property type="protein sequence ID" value="MFC4129445.1"/>
    <property type="molecule type" value="Genomic_DNA"/>
</dbReference>
<name>A0ABV8LFE5_9ACTN</name>
<protein>
    <recommendedName>
        <fullName evidence="3">alpha-amylase</fullName>
        <ecNumber evidence="3">3.2.1.1</ecNumber>
    </recommendedName>
    <alternativeName>
        <fullName evidence="6">1,4-alpha-D-glucan glucanohydrolase</fullName>
    </alternativeName>
</protein>
<comment type="similarity">
    <text evidence="2">Belongs to the serine-aspartate repeat-containing protein (SDr) family.</text>
</comment>
<keyword evidence="8" id="KW-1185">Reference proteome</keyword>
<keyword evidence="5" id="KW-0732">Signal</keyword>
<reference evidence="8" key="1">
    <citation type="journal article" date="2019" name="Int. J. Syst. Evol. Microbiol.">
        <title>The Global Catalogue of Microorganisms (GCM) 10K type strain sequencing project: providing services to taxonomists for standard genome sequencing and annotation.</title>
        <authorList>
            <consortium name="The Broad Institute Genomics Platform"/>
            <consortium name="The Broad Institute Genome Sequencing Center for Infectious Disease"/>
            <person name="Wu L."/>
            <person name="Ma J."/>
        </authorList>
    </citation>
    <scope>NUCLEOTIDE SEQUENCE [LARGE SCALE GENOMIC DNA]</scope>
    <source>
        <strain evidence="8">CGMCC 4.7289</strain>
    </source>
</reference>
<evidence type="ECO:0000256" key="4">
    <source>
        <dbReference type="ARBA" id="ARBA00022525"/>
    </source>
</evidence>
<keyword evidence="4" id="KW-0964">Secreted</keyword>
<dbReference type="InterPro" id="IPR013784">
    <property type="entry name" value="Carb-bd-like_fold"/>
</dbReference>
<evidence type="ECO:0000256" key="5">
    <source>
        <dbReference type="ARBA" id="ARBA00022729"/>
    </source>
</evidence>
<comment type="caution">
    <text evidence="7">The sequence shown here is derived from an EMBL/GenBank/DDBJ whole genome shotgun (WGS) entry which is preliminary data.</text>
</comment>
<dbReference type="Pfam" id="PF13620">
    <property type="entry name" value="CarboxypepD_reg"/>
    <property type="match status" value="3"/>
</dbReference>
<gene>
    <name evidence="7" type="ORF">ACFOZ4_02335</name>
</gene>